<feature type="transmembrane region" description="Helical" evidence="10">
    <location>
        <begin position="1173"/>
        <end position="1193"/>
    </location>
</feature>
<dbReference type="STRING" id="341454.A0A4V3SI87"/>
<feature type="domain" description="ABC transporter" evidence="11">
    <location>
        <begin position="118"/>
        <end position="371"/>
    </location>
</feature>
<evidence type="ECO:0000256" key="9">
    <source>
        <dbReference type="SAM" id="MobiDB-lite"/>
    </source>
</evidence>
<dbReference type="Pfam" id="PF06422">
    <property type="entry name" value="PDR_CDR"/>
    <property type="match status" value="1"/>
</dbReference>
<comment type="similarity">
    <text evidence="2">Belongs to the ABC transporter superfamily. ABCG family. PDR (TC 3.A.1.205) subfamily.</text>
</comment>
<dbReference type="CDD" id="cd03233">
    <property type="entry name" value="ABCG_PDR_domain1"/>
    <property type="match status" value="1"/>
</dbReference>
<evidence type="ECO:0000313" key="12">
    <source>
        <dbReference type="EMBL" id="TGZ79144.1"/>
    </source>
</evidence>
<dbReference type="InParanoid" id="A0A4V3SI87"/>
<dbReference type="PANTHER" id="PTHR19241">
    <property type="entry name" value="ATP-BINDING CASSETTE TRANSPORTER"/>
    <property type="match status" value="1"/>
</dbReference>
<dbReference type="InterPro" id="IPR013525">
    <property type="entry name" value="ABC2_TM"/>
</dbReference>
<dbReference type="InterPro" id="IPR003593">
    <property type="entry name" value="AAA+_ATPase"/>
</dbReference>
<evidence type="ECO:0000256" key="1">
    <source>
        <dbReference type="ARBA" id="ARBA00004141"/>
    </source>
</evidence>
<dbReference type="SMART" id="SM00382">
    <property type="entry name" value="AAA"/>
    <property type="match status" value="2"/>
</dbReference>
<evidence type="ECO:0000256" key="5">
    <source>
        <dbReference type="ARBA" id="ARBA00022741"/>
    </source>
</evidence>
<dbReference type="GO" id="GO:0016020">
    <property type="term" value="C:membrane"/>
    <property type="evidence" value="ECO:0007669"/>
    <property type="project" value="UniProtKB-SubCell"/>
</dbReference>
<dbReference type="InterPro" id="IPR043926">
    <property type="entry name" value="ABCG_dom"/>
</dbReference>
<proteinExistence type="inferred from homology"/>
<dbReference type="InterPro" id="IPR017871">
    <property type="entry name" value="ABC_transporter-like_CS"/>
</dbReference>
<dbReference type="Pfam" id="PF01061">
    <property type="entry name" value="ABC2_membrane"/>
    <property type="match status" value="2"/>
</dbReference>
<feature type="region of interest" description="Disordered" evidence="9">
    <location>
        <begin position="21"/>
        <end position="41"/>
    </location>
</feature>
<dbReference type="PROSITE" id="PS50893">
    <property type="entry name" value="ABC_TRANSPORTER_2"/>
    <property type="match status" value="2"/>
</dbReference>
<dbReference type="GO" id="GO:0016887">
    <property type="term" value="F:ATP hydrolysis activity"/>
    <property type="evidence" value="ECO:0007669"/>
    <property type="project" value="InterPro"/>
</dbReference>
<evidence type="ECO:0000259" key="11">
    <source>
        <dbReference type="PROSITE" id="PS50893"/>
    </source>
</evidence>
<dbReference type="InterPro" id="IPR034003">
    <property type="entry name" value="ABCG_PDR_2"/>
</dbReference>
<evidence type="ECO:0000313" key="13">
    <source>
        <dbReference type="Proteomes" id="UP000298138"/>
    </source>
</evidence>
<dbReference type="GO" id="GO:0005524">
    <property type="term" value="F:ATP binding"/>
    <property type="evidence" value="ECO:0007669"/>
    <property type="project" value="UniProtKB-KW"/>
</dbReference>
<dbReference type="InterPro" id="IPR010929">
    <property type="entry name" value="PDR_CDR_ABC"/>
</dbReference>
<feature type="transmembrane region" description="Helical" evidence="10">
    <location>
        <begin position="735"/>
        <end position="758"/>
    </location>
</feature>
<feature type="transmembrane region" description="Helical" evidence="10">
    <location>
        <begin position="589"/>
        <end position="610"/>
    </location>
</feature>
<evidence type="ECO:0000256" key="6">
    <source>
        <dbReference type="ARBA" id="ARBA00022840"/>
    </source>
</evidence>
<dbReference type="InterPro" id="IPR003439">
    <property type="entry name" value="ABC_transporter-like_ATP-bd"/>
</dbReference>
<feature type="transmembrane region" description="Helical" evidence="10">
    <location>
        <begin position="1249"/>
        <end position="1266"/>
    </location>
</feature>
<sequence length="1431" mass="160757">MYSNLGRGHLAQRSTCRDTLSVEHTGNDDDGITYVNEPSPEDVQDLTQLYNTLSRAGDEHRSGVHQEFSDFLEEKRGRYDGGLPLRRLAVSFRDVTTWGIEGEATTTKTFVDAVRRTLVMRDIYEWTIKPWLRKPSRDECRPLIRNISGAVRDGEMMLVLGRPGSGCSTFLKTITSHHKEYVFVDGKIDYSGLSPADIISKYRGDVTYIGEDDVHFPTLTVRQTLEFAFKSKTPKRNLADVPRNIEMLARVFGISHVMDTLVGNEHIRGVSGGERKRVSIIETLATDGAVVAWDGSTRGLDAAATVDYARSLRILTDVSRKATIVALYQVSEEVWNYMDKVLLLDEGRMLFQGPIGEAKRYFEDLGYYCSERRTTADFLTSITSPNERRFKPGMEAKAPKGPIELEKAFRESLHYQALLRDMEDTIKPNGSNETLVDFQRSAEAHKSKYVRKNSHFTVSYPKQVAMCTKRQFWQLLGNKEAIYIRLINTMVNAFLIGSLFYAQPATTQGAFSRGGFIFYSSIFLGWIQLAELEECFNGRDIVSRQKNFAFCRPSAVSFARVVLDIPVVFIQCVVYCIITYFLAGLQLTAGGFFTFFLFLYILTIALTALYRLFAAVSPNYEVAVRYCGLALLVYIIYGGYVMSLERLMRDAPWFGWMAYINPVYYGFEALMASEFHGLSLTCSEADIIPRGPSYNDLRYQSCAFAGSKLQSLTVVGDDYLWAAFGMKYSRVWRNLGICLAFTIGLIVAGAVFVEWFSWGEVVSTATVFNKKLRNLGSDEEGGAIELQHEQAQQVLSGKKSNILKSEASFTWKNLTYTIPVADGERVLLNSVDGICAPGELTALVGSSGAGKTTLLSTLSQRVKVGVVTGDLLVNGNPLPPDFRQNAGFCEQMDVHDESATVREALEFSGLLRQGRDIPRAEKLAYVDTVLDLLNLTHLQHAIIGSLALEQKKRTTIGVELCAKPKLLLFLDEPTSGLDSQGAYNIVSLLRKLADEGQAIICTIHQANQQIIEIFDNVLALNPGGNTFYCGPVGNQGAELIRYFRSHGIQVPDTKNVADMLIEVGAGVIKSTTGEKDWNAIWRSSPERQTLLARIDAACANAHLTPTTTSPTSEFAASTWTQCRHLTVRVARQYWRNPEYPYSRLYASFVHSLLNGFTFFQLGNTAADMQLRTFAAFIALMLVPEFVGAVALRFHMNKQLWETREYPSRIYGTIAFSTAQILPEIPYALVGAVIYYLLFYFPVGFPAGETAWYTFLMMILFHLYATSWGQWITALCPNYAITANSIPFFIIMCETFNGILRPFDQIPVFWRYTMYYVNPFSHWLSGILSATMTGFKVTCTDSELSRFFKPAQETCRGYVESWLREAGGYVVELAGGECGYCKYESADKYLRGINVQSGTHWEKLGIFCIFVVVNWLLVYAIMGIKARWVYKR</sequence>
<comment type="subcellular location">
    <subcellularLocation>
        <location evidence="1">Membrane</location>
        <topology evidence="1">Multi-pass membrane protein</topology>
    </subcellularLocation>
</comment>
<dbReference type="SUPFAM" id="SSF52540">
    <property type="entry name" value="P-loop containing nucleoside triphosphate hydrolases"/>
    <property type="match status" value="2"/>
</dbReference>
<keyword evidence="8 10" id="KW-0472">Membrane</keyword>
<keyword evidence="3" id="KW-0813">Transport</keyword>
<evidence type="ECO:0000256" key="7">
    <source>
        <dbReference type="ARBA" id="ARBA00022989"/>
    </source>
</evidence>
<dbReference type="Pfam" id="PF19055">
    <property type="entry name" value="ABC2_membrane_7"/>
    <property type="match status" value="1"/>
</dbReference>
<dbReference type="GO" id="GO:0140359">
    <property type="term" value="F:ABC-type transporter activity"/>
    <property type="evidence" value="ECO:0007669"/>
    <property type="project" value="InterPro"/>
</dbReference>
<keyword evidence="5" id="KW-0547">Nucleotide-binding</keyword>
<dbReference type="Gene3D" id="3.40.50.300">
    <property type="entry name" value="P-loop containing nucleotide triphosphate hydrolases"/>
    <property type="match status" value="2"/>
</dbReference>
<evidence type="ECO:0000256" key="8">
    <source>
        <dbReference type="ARBA" id="ARBA00023136"/>
    </source>
</evidence>
<keyword evidence="4 10" id="KW-0812">Transmembrane</keyword>
<feature type="transmembrane region" description="Helical" evidence="10">
    <location>
        <begin position="622"/>
        <end position="641"/>
    </location>
</feature>
<feature type="transmembrane region" description="Helical" evidence="10">
    <location>
        <begin position="1403"/>
        <end position="1423"/>
    </location>
</feature>
<evidence type="ECO:0000256" key="3">
    <source>
        <dbReference type="ARBA" id="ARBA00022448"/>
    </source>
</evidence>
<dbReference type="Pfam" id="PF00005">
    <property type="entry name" value="ABC_tran"/>
    <property type="match status" value="2"/>
</dbReference>
<gene>
    <name evidence="12" type="ORF">EX30DRAFT_397298</name>
</gene>
<keyword evidence="13" id="KW-1185">Reference proteome</keyword>
<dbReference type="FunFam" id="3.40.50.300:FF:000054">
    <property type="entry name" value="ABC multidrug transporter atrF"/>
    <property type="match status" value="1"/>
</dbReference>
<name>A0A4V3SI87_9PEZI</name>
<accession>A0A4V3SI87</accession>
<feature type="transmembrane region" description="Helical" evidence="10">
    <location>
        <begin position="1213"/>
        <end position="1237"/>
    </location>
</feature>
<dbReference type="OrthoDB" id="245989at2759"/>
<organism evidence="12 13">
    <name type="scientific">Ascodesmis nigricans</name>
    <dbReference type="NCBI Taxonomy" id="341454"/>
    <lineage>
        <taxon>Eukaryota</taxon>
        <taxon>Fungi</taxon>
        <taxon>Dikarya</taxon>
        <taxon>Ascomycota</taxon>
        <taxon>Pezizomycotina</taxon>
        <taxon>Pezizomycetes</taxon>
        <taxon>Pezizales</taxon>
        <taxon>Ascodesmidaceae</taxon>
        <taxon>Ascodesmis</taxon>
    </lineage>
</organism>
<keyword evidence="7 10" id="KW-1133">Transmembrane helix</keyword>
<dbReference type="EMBL" id="ML220134">
    <property type="protein sequence ID" value="TGZ79144.1"/>
    <property type="molecule type" value="Genomic_DNA"/>
</dbReference>
<protein>
    <submittedName>
        <fullName evidence="12">ABC multidrug transporter</fullName>
    </submittedName>
</protein>
<keyword evidence="6" id="KW-0067">ATP-binding</keyword>
<dbReference type="InterPro" id="IPR027417">
    <property type="entry name" value="P-loop_NTPase"/>
</dbReference>
<dbReference type="Proteomes" id="UP000298138">
    <property type="component" value="Unassembled WGS sequence"/>
</dbReference>
<reference evidence="12 13" key="1">
    <citation type="submission" date="2019-04" db="EMBL/GenBank/DDBJ databases">
        <title>Comparative genomics and transcriptomics to analyze fruiting body development in filamentous ascomycetes.</title>
        <authorList>
            <consortium name="DOE Joint Genome Institute"/>
            <person name="Lutkenhaus R."/>
            <person name="Traeger S."/>
            <person name="Breuer J."/>
            <person name="Kuo A."/>
            <person name="Lipzen A."/>
            <person name="Pangilinan J."/>
            <person name="Dilworth D."/>
            <person name="Sandor L."/>
            <person name="Poggeler S."/>
            <person name="Barry K."/>
            <person name="Grigoriev I.V."/>
            <person name="Nowrousian M."/>
        </authorList>
    </citation>
    <scope>NUCLEOTIDE SEQUENCE [LARGE SCALE GENOMIC DNA]</scope>
    <source>
        <strain evidence="12 13">CBS 389.68</strain>
    </source>
</reference>
<feature type="domain" description="ABC transporter" evidence="11">
    <location>
        <begin position="809"/>
        <end position="1047"/>
    </location>
</feature>
<dbReference type="CDD" id="cd03232">
    <property type="entry name" value="ABCG_PDR_domain2"/>
    <property type="match status" value="1"/>
</dbReference>
<dbReference type="InterPro" id="IPR034001">
    <property type="entry name" value="ABCG_PDR_1"/>
</dbReference>
<feature type="transmembrane region" description="Helical" evidence="10">
    <location>
        <begin position="561"/>
        <end position="583"/>
    </location>
</feature>
<dbReference type="PROSITE" id="PS00211">
    <property type="entry name" value="ABC_TRANSPORTER_1"/>
    <property type="match status" value="1"/>
</dbReference>
<evidence type="ECO:0000256" key="4">
    <source>
        <dbReference type="ARBA" id="ARBA00022692"/>
    </source>
</evidence>
<feature type="transmembrane region" description="Helical" evidence="10">
    <location>
        <begin position="482"/>
        <end position="502"/>
    </location>
</feature>
<evidence type="ECO:0000256" key="10">
    <source>
        <dbReference type="SAM" id="Phobius"/>
    </source>
</evidence>
<evidence type="ECO:0000256" key="2">
    <source>
        <dbReference type="ARBA" id="ARBA00006012"/>
    </source>
</evidence>